<dbReference type="Proteomes" id="UP001152795">
    <property type="component" value="Unassembled WGS sequence"/>
</dbReference>
<keyword evidence="2" id="KW-1185">Reference proteome</keyword>
<protein>
    <submittedName>
        <fullName evidence="1">Uncharacterized protein</fullName>
    </submittedName>
</protein>
<proteinExistence type="predicted"/>
<dbReference type="EMBL" id="CACRXK020004143">
    <property type="protein sequence ID" value="CAB4001640.1"/>
    <property type="molecule type" value="Genomic_DNA"/>
</dbReference>
<organism evidence="1 2">
    <name type="scientific">Paramuricea clavata</name>
    <name type="common">Red gorgonian</name>
    <name type="synonym">Violescent sea-whip</name>
    <dbReference type="NCBI Taxonomy" id="317549"/>
    <lineage>
        <taxon>Eukaryota</taxon>
        <taxon>Metazoa</taxon>
        <taxon>Cnidaria</taxon>
        <taxon>Anthozoa</taxon>
        <taxon>Octocorallia</taxon>
        <taxon>Malacalcyonacea</taxon>
        <taxon>Plexauridae</taxon>
        <taxon>Paramuricea</taxon>
    </lineage>
</organism>
<dbReference type="AlphaFoldDB" id="A0A6S7HEV6"/>
<evidence type="ECO:0000313" key="1">
    <source>
        <dbReference type="EMBL" id="CAB4001640.1"/>
    </source>
</evidence>
<comment type="caution">
    <text evidence="1">The sequence shown here is derived from an EMBL/GenBank/DDBJ whole genome shotgun (WGS) entry which is preliminary data.</text>
</comment>
<sequence>MVDNTVTGEVGEEMEASLLLSTDIERLKKQKRVIKTQTSKLYTKLLRLMSNEKCESDELLQGLDAYEEKQQETLTIIEELILAYKKAGFGQLFQQSWTRQVHFRNTKC</sequence>
<evidence type="ECO:0000313" key="2">
    <source>
        <dbReference type="Proteomes" id="UP001152795"/>
    </source>
</evidence>
<dbReference type="OrthoDB" id="6003594at2759"/>
<gene>
    <name evidence="1" type="ORF">PACLA_8A054071</name>
</gene>
<accession>A0A6S7HEV6</accession>
<name>A0A6S7HEV6_PARCT</name>
<reference evidence="1" key="1">
    <citation type="submission" date="2020-04" db="EMBL/GenBank/DDBJ databases">
        <authorList>
            <person name="Alioto T."/>
            <person name="Alioto T."/>
            <person name="Gomez Garrido J."/>
        </authorList>
    </citation>
    <scope>NUCLEOTIDE SEQUENCE</scope>
    <source>
        <strain evidence="1">A484AB</strain>
    </source>
</reference>